<dbReference type="PROSITE" id="PS51918">
    <property type="entry name" value="RADICAL_SAM"/>
    <property type="match status" value="1"/>
</dbReference>
<dbReference type="Gene3D" id="3.20.20.70">
    <property type="entry name" value="Aldolase class I"/>
    <property type="match status" value="1"/>
</dbReference>
<feature type="domain" description="Radical SAM core" evidence="7">
    <location>
        <begin position="50"/>
        <end position="282"/>
    </location>
</feature>
<evidence type="ECO:0000256" key="2">
    <source>
        <dbReference type="ARBA" id="ARBA00022691"/>
    </source>
</evidence>
<dbReference type="CDD" id="cd01335">
    <property type="entry name" value="Radical_SAM"/>
    <property type="match status" value="1"/>
</dbReference>
<evidence type="ECO:0000256" key="6">
    <source>
        <dbReference type="ARBA" id="ARBA00023601"/>
    </source>
</evidence>
<comment type="cofactor">
    <cofactor evidence="1">
        <name>[4Fe-4S] cluster</name>
        <dbReference type="ChEBI" id="CHEBI:49883"/>
    </cofactor>
</comment>
<evidence type="ECO:0000256" key="1">
    <source>
        <dbReference type="ARBA" id="ARBA00001966"/>
    </source>
</evidence>
<dbReference type="PANTHER" id="PTHR43273:SF3">
    <property type="entry name" value="ANAEROBIC SULFATASE-MATURATING ENZYME HOMOLOG ASLB-RELATED"/>
    <property type="match status" value="1"/>
</dbReference>
<dbReference type="AlphaFoldDB" id="A0A1Y5F1E9"/>
<evidence type="ECO:0000313" key="8">
    <source>
        <dbReference type="EMBL" id="OUR92954.1"/>
    </source>
</evidence>
<dbReference type="Proteomes" id="UP000196531">
    <property type="component" value="Unassembled WGS sequence"/>
</dbReference>
<keyword evidence="3" id="KW-0479">Metal-binding</keyword>
<keyword evidence="2" id="KW-0949">S-adenosyl-L-methionine</keyword>
<dbReference type="InterPro" id="IPR023867">
    <property type="entry name" value="Sulphatase_maturase_rSAM"/>
</dbReference>
<dbReference type="InterPro" id="IPR058240">
    <property type="entry name" value="rSAM_sf"/>
</dbReference>
<dbReference type="SFLD" id="SFLDS00029">
    <property type="entry name" value="Radical_SAM"/>
    <property type="match status" value="1"/>
</dbReference>
<organism evidence="8 9">
    <name type="scientific">Halobacteriovorax marinus</name>
    <dbReference type="NCBI Taxonomy" id="97084"/>
    <lineage>
        <taxon>Bacteria</taxon>
        <taxon>Pseudomonadati</taxon>
        <taxon>Bdellovibrionota</taxon>
        <taxon>Bacteriovoracia</taxon>
        <taxon>Bacteriovoracales</taxon>
        <taxon>Halobacteriovoraceae</taxon>
        <taxon>Halobacteriovorax</taxon>
    </lineage>
</organism>
<gene>
    <name evidence="8" type="ORF">A9Q84_20820</name>
</gene>
<accession>A0A1Y5F1E9</accession>
<name>A0A1Y5F1E9_9BACT</name>
<evidence type="ECO:0000256" key="4">
    <source>
        <dbReference type="ARBA" id="ARBA00023004"/>
    </source>
</evidence>
<dbReference type="InterPro" id="IPR007197">
    <property type="entry name" value="rSAM"/>
</dbReference>
<comment type="caution">
    <text evidence="8">The sequence shown here is derived from an EMBL/GenBank/DDBJ whole genome shotgun (WGS) entry which is preliminary data.</text>
</comment>
<evidence type="ECO:0000259" key="7">
    <source>
        <dbReference type="PROSITE" id="PS51918"/>
    </source>
</evidence>
<comment type="similarity">
    <text evidence="6">Belongs to the radical SAM superfamily. Anaerobic sulfatase-maturating enzyme family.</text>
</comment>
<dbReference type="PANTHER" id="PTHR43273">
    <property type="entry name" value="ANAEROBIC SULFATASE-MATURATING ENZYME HOMOLOG ASLB-RELATED"/>
    <property type="match status" value="1"/>
</dbReference>
<keyword evidence="4" id="KW-0408">Iron</keyword>
<reference evidence="9" key="1">
    <citation type="journal article" date="2017" name="Proc. Natl. Acad. Sci. U.S.A.">
        <title>Simulation of Deepwater Horizon oil plume reveals substrate specialization within a complex community of hydrocarbon-degraders.</title>
        <authorList>
            <person name="Hu P."/>
            <person name="Dubinsky E.A."/>
            <person name="Probst A.J."/>
            <person name="Wang J."/>
            <person name="Sieber C.M.K."/>
            <person name="Tom L.M."/>
            <person name="Gardinali P."/>
            <person name="Banfield J.F."/>
            <person name="Atlas R.M."/>
            <person name="Andersen G.L."/>
        </authorList>
    </citation>
    <scope>NUCLEOTIDE SEQUENCE [LARGE SCALE GENOMIC DNA]</scope>
</reference>
<evidence type="ECO:0000256" key="5">
    <source>
        <dbReference type="ARBA" id="ARBA00023014"/>
    </source>
</evidence>
<evidence type="ECO:0000313" key="9">
    <source>
        <dbReference type="Proteomes" id="UP000196531"/>
    </source>
</evidence>
<sequence length="341" mass="39984">MLNDKRSNYCTDCYKIEECGGTSLRIRHNLIHQHDFDLVEKTHQDGSLDDFTLKFLGLRFSNICNIKCQYCDQNYSTSWFADQRTLGINPEHLNLTESFNSKSDLLDFINRVLPTLDSIYMAGGEPLLDKTHLVLLDLLIERGRTDIQLIYNSNLTTLTPFNQNVVDRWKKFDKVIIDVSIDSHEERNDYIRTGSNWKKIESNFLELKQYKNIITRVFCTVTIFNVLTIVESIKYWLDKGVTEENKIIFNLLEAPLIHNIQSLDSKKKTQLTKTIQDYSKYIFQNSDLVGAMYLTNQLKNLINFMNLKDTSHEREGFISKCDKLDKIRGLNWRKTFPELDY</sequence>
<dbReference type="InterPro" id="IPR013785">
    <property type="entry name" value="Aldolase_TIM"/>
</dbReference>
<dbReference type="EMBL" id="MAAO01000016">
    <property type="protein sequence ID" value="OUR92954.1"/>
    <property type="molecule type" value="Genomic_DNA"/>
</dbReference>
<protein>
    <recommendedName>
        <fullName evidence="7">Radical SAM core domain-containing protein</fullName>
    </recommendedName>
</protein>
<dbReference type="NCBIfam" id="NF033640">
    <property type="entry name" value="N_Twi_rSAM"/>
    <property type="match status" value="1"/>
</dbReference>
<dbReference type="SUPFAM" id="SSF102114">
    <property type="entry name" value="Radical SAM enzymes"/>
    <property type="match status" value="1"/>
</dbReference>
<dbReference type="GO" id="GO:0016491">
    <property type="term" value="F:oxidoreductase activity"/>
    <property type="evidence" value="ECO:0007669"/>
    <property type="project" value="InterPro"/>
</dbReference>
<dbReference type="GO" id="GO:0046872">
    <property type="term" value="F:metal ion binding"/>
    <property type="evidence" value="ECO:0007669"/>
    <property type="project" value="UniProtKB-KW"/>
</dbReference>
<dbReference type="Pfam" id="PF04055">
    <property type="entry name" value="Radical_SAM"/>
    <property type="match status" value="1"/>
</dbReference>
<proteinExistence type="inferred from homology"/>
<evidence type="ECO:0000256" key="3">
    <source>
        <dbReference type="ARBA" id="ARBA00022723"/>
    </source>
</evidence>
<dbReference type="GO" id="GO:0051536">
    <property type="term" value="F:iron-sulfur cluster binding"/>
    <property type="evidence" value="ECO:0007669"/>
    <property type="project" value="UniProtKB-KW"/>
</dbReference>
<keyword evidence="5" id="KW-0411">Iron-sulfur</keyword>